<evidence type="ECO:0000313" key="1">
    <source>
        <dbReference type="EMBL" id="RFT16478.1"/>
    </source>
</evidence>
<comment type="caution">
    <text evidence="1">The sequence shown here is derived from an EMBL/GenBank/DDBJ whole genome shotgun (WGS) entry which is preliminary data.</text>
</comment>
<dbReference type="EMBL" id="QUAH01000003">
    <property type="protein sequence ID" value="RFT16478.1"/>
    <property type="molecule type" value="Genomic_DNA"/>
</dbReference>
<accession>A0A3E2BP31</accession>
<sequence length="39" mass="4467">MNKMDSQIITQAGWSWSRDEENFCLWWPTPGPRAVSGLA</sequence>
<gene>
    <name evidence="1" type="ORF">OP8BY_1656</name>
</gene>
<name>A0A3E2BP31_9BACT</name>
<proteinExistence type="predicted"/>
<evidence type="ECO:0000313" key="2">
    <source>
        <dbReference type="Proteomes" id="UP000257323"/>
    </source>
</evidence>
<organism evidence="1 2">
    <name type="scientific">Candidatus Saccharicenans subterraneus</name>
    <dbReference type="NCBI Taxonomy" id="2508984"/>
    <lineage>
        <taxon>Bacteria</taxon>
        <taxon>Candidatus Aminicenantota</taxon>
        <taxon>Candidatus Aminicenantia</taxon>
        <taxon>Candidatus Aminicenantales</taxon>
        <taxon>Candidatus Saccharicenantaceae</taxon>
        <taxon>Candidatus Saccharicenans</taxon>
    </lineage>
</organism>
<dbReference type="AlphaFoldDB" id="A0A3E2BP31"/>
<dbReference type="Proteomes" id="UP000257323">
    <property type="component" value="Unassembled WGS sequence"/>
</dbReference>
<protein>
    <submittedName>
        <fullName evidence="1">Uncharacterized protein</fullName>
    </submittedName>
</protein>
<reference evidence="1 2" key="1">
    <citation type="submission" date="2018-08" db="EMBL/GenBank/DDBJ databases">
        <title>Genome analysis of the thermophilic bacterium of the candidate phylum Aminicenantes from deep subsurface aquifer revealed its physiology and ecological role.</title>
        <authorList>
            <person name="Kadnikov V.V."/>
            <person name="Mardanov A.V."/>
            <person name="Beletsky A.V."/>
            <person name="Karnachuk O.V."/>
            <person name="Ravin N.V."/>
        </authorList>
    </citation>
    <scope>NUCLEOTIDE SEQUENCE [LARGE SCALE GENOMIC DNA]</scope>
    <source>
        <strain evidence="1">BY38</strain>
    </source>
</reference>